<proteinExistence type="predicted"/>
<dbReference type="EMBL" id="CP059066">
    <property type="protein sequence ID" value="QSQ10471.1"/>
    <property type="molecule type" value="Genomic_DNA"/>
</dbReference>
<evidence type="ECO:0000259" key="2">
    <source>
        <dbReference type="Pfam" id="PF09967"/>
    </source>
</evidence>
<dbReference type="KEGG" id="kme:H0A61_02879"/>
<sequence length="481" mass="53790">MPDKTVVLQKAEKGLKWAMVRLLTECPFWGTLALFLPFVEGGTRTMATDGEKVYYSPEFVADILDMPAGKEKLLGVVAHELYHIALGHIWRRGNRDFELFNIAADFAVNLLVEKHFRLPEGALLDRRFEEKTAEEIYRILQQEMSERSPAPSPSPAAPEDSDISQNNSTGEENTGDQGIDNQNGSGARNEERQDSCSSQNKQGCGGNSGNKQEIPDGGIHSSQACPNTNAAQNNINSGNVPGSIIQRTIDDHSLWRRVSRDPAKMSELEKKWDDYLIRAAAADIEKKLQGTLPAGLYRKIQRLRNPKADWRTLLAAFISQSKIDYSFNPPDRRFINGAYGDIILPDFNDQTVRDIVIAIDTSGSVSKKEMEQYLGEINAIMTLFPLINGYLIACDAEVQGVWEIDSHTNLKNLKIKGCGGTDFRPVFKEIEKRNLLPSALIYLTDGYGTFPENPPWYPVVWVLVGKTRPEAPWGQTVEFEI</sequence>
<feature type="domain" description="Putative metallopeptidase" evidence="3">
    <location>
        <begin position="13"/>
        <end position="235"/>
    </location>
</feature>
<evidence type="ECO:0000313" key="5">
    <source>
        <dbReference type="Proteomes" id="UP000662904"/>
    </source>
</evidence>
<feature type="compositionally biased region" description="Polar residues" evidence="1">
    <location>
        <begin position="220"/>
        <end position="240"/>
    </location>
</feature>
<dbReference type="SUPFAM" id="SSF53300">
    <property type="entry name" value="vWA-like"/>
    <property type="match status" value="1"/>
</dbReference>
<dbReference type="Proteomes" id="UP000662904">
    <property type="component" value="Chromosome"/>
</dbReference>
<feature type="domain" description="Putative metallopeptidase" evidence="3">
    <location>
        <begin position="267"/>
        <end position="347"/>
    </location>
</feature>
<dbReference type="AlphaFoldDB" id="A0A8A0RQ19"/>
<organism evidence="4 5">
    <name type="scientific">Koleobacter methoxysyntrophicus</name>
    <dbReference type="NCBI Taxonomy" id="2751313"/>
    <lineage>
        <taxon>Bacteria</taxon>
        <taxon>Bacillati</taxon>
        <taxon>Bacillota</taxon>
        <taxon>Clostridia</taxon>
        <taxon>Koleobacterales</taxon>
        <taxon>Koleobacteraceae</taxon>
        <taxon>Koleobacter</taxon>
    </lineage>
</organism>
<evidence type="ECO:0000313" key="4">
    <source>
        <dbReference type="EMBL" id="QSQ10471.1"/>
    </source>
</evidence>
<feature type="compositionally biased region" description="Polar residues" evidence="1">
    <location>
        <begin position="163"/>
        <end position="186"/>
    </location>
</feature>
<dbReference type="Pfam" id="PF09967">
    <property type="entry name" value="DUF2201"/>
    <property type="match status" value="1"/>
</dbReference>
<feature type="domain" description="VWA-like" evidence="2">
    <location>
        <begin position="355"/>
        <end position="478"/>
    </location>
</feature>
<protein>
    <recommendedName>
        <fullName evidence="6">Metallopeptidase domain protein</fullName>
    </recommendedName>
</protein>
<dbReference type="InterPro" id="IPR036465">
    <property type="entry name" value="vWFA_dom_sf"/>
</dbReference>
<dbReference type="InterPro" id="IPR018698">
    <property type="entry name" value="VWA-like_dom"/>
</dbReference>
<dbReference type="PANTHER" id="PTHR38730:SF1">
    <property type="entry name" value="SLL7028 PROTEIN"/>
    <property type="match status" value="1"/>
</dbReference>
<evidence type="ECO:0000256" key="1">
    <source>
        <dbReference type="SAM" id="MobiDB-lite"/>
    </source>
</evidence>
<evidence type="ECO:0000259" key="3">
    <source>
        <dbReference type="Pfam" id="PF13203"/>
    </source>
</evidence>
<feature type="region of interest" description="Disordered" evidence="1">
    <location>
        <begin position="142"/>
        <end position="243"/>
    </location>
</feature>
<reference evidence="4" key="1">
    <citation type="submission" date="2020-07" db="EMBL/GenBank/DDBJ databases">
        <title>Koleobacter methoxysyntrophicus gen. nov., sp. nov., a novel anaerobic bacterium isolated from deep subsurface oil field and proposal of Koleobacterales ord. nov. in the phylum Firmicutes.</title>
        <authorList>
            <person name="Sakamoto S."/>
            <person name="Tamaki H."/>
        </authorList>
    </citation>
    <scope>NUCLEOTIDE SEQUENCE</scope>
    <source>
        <strain evidence="4">NRmbB1</strain>
    </source>
</reference>
<evidence type="ECO:0008006" key="6">
    <source>
        <dbReference type="Google" id="ProtNLM"/>
    </source>
</evidence>
<dbReference type="InterPro" id="IPR025154">
    <property type="entry name" value="Put_metallopeptidase_dom"/>
</dbReference>
<gene>
    <name evidence="4" type="ORF">H0A61_02879</name>
</gene>
<keyword evidence="5" id="KW-1185">Reference proteome</keyword>
<dbReference type="CDD" id="cd00198">
    <property type="entry name" value="vWFA"/>
    <property type="match status" value="1"/>
</dbReference>
<accession>A0A8A0RQ19</accession>
<name>A0A8A0RQ19_9FIRM</name>
<dbReference type="PANTHER" id="PTHR38730">
    <property type="entry name" value="SLL7028 PROTEIN"/>
    <property type="match status" value="1"/>
</dbReference>
<dbReference type="Pfam" id="PF13203">
    <property type="entry name" value="DUF2201_N"/>
    <property type="match status" value="2"/>
</dbReference>